<keyword evidence="5" id="KW-0472">Membrane</keyword>
<feature type="repeat" description="CHCR" evidence="8">
    <location>
        <begin position="674"/>
        <end position="775"/>
    </location>
</feature>
<dbReference type="PANTHER" id="PTHR10292">
    <property type="entry name" value="CLATHRIN HEAVY CHAIN RELATED"/>
    <property type="match status" value="1"/>
</dbReference>
<feature type="domain" description="Clathrin heavy chain linker core motif" evidence="9">
    <location>
        <begin position="176"/>
        <end position="199"/>
    </location>
</feature>
<dbReference type="Pfam" id="PF01394">
    <property type="entry name" value="Clathrin_propel"/>
    <property type="match status" value="2"/>
</dbReference>
<feature type="non-terminal residue" evidence="10">
    <location>
        <position position="775"/>
    </location>
</feature>
<dbReference type="GO" id="GO:0030132">
    <property type="term" value="C:clathrin coat of coated pit"/>
    <property type="evidence" value="ECO:0007669"/>
    <property type="project" value="InterPro"/>
</dbReference>
<dbReference type="InterPro" id="IPR016025">
    <property type="entry name" value="Clathrin_H-chain_N"/>
</dbReference>
<dbReference type="Gene3D" id="2.130.10.110">
    <property type="entry name" value="Clathrin heavy-chain terminal domain"/>
    <property type="match status" value="1"/>
</dbReference>
<dbReference type="InterPro" id="IPR000547">
    <property type="entry name" value="Clathrin_H-chain/VPS_repeat"/>
</dbReference>
<dbReference type="PANTHER" id="PTHR10292:SF6">
    <property type="entry name" value="CLATHRIN HEAVY CHAIN 2"/>
    <property type="match status" value="1"/>
</dbReference>
<evidence type="ECO:0000256" key="8">
    <source>
        <dbReference type="PROSITE-ProRule" id="PRU01006"/>
    </source>
</evidence>
<protein>
    <submittedName>
        <fullName evidence="10">CLH1 protein</fullName>
    </submittedName>
</protein>
<dbReference type="SMART" id="SM00299">
    <property type="entry name" value="CLH"/>
    <property type="match status" value="3"/>
</dbReference>
<comment type="caution">
    <text evidence="10">The sequence shown here is derived from an EMBL/GenBank/DDBJ whole genome shotgun (WGS) entry which is preliminary data.</text>
</comment>
<evidence type="ECO:0000256" key="4">
    <source>
        <dbReference type="ARBA" id="ARBA00022737"/>
    </source>
</evidence>
<evidence type="ECO:0000256" key="5">
    <source>
        <dbReference type="ARBA" id="ARBA00023136"/>
    </source>
</evidence>
<dbReference type="InterPro" id="IPR055358">
    <property type="entry name" value="CHCR"/>
</dbReference>
<dbReference type="Gene3D" id="1.25.40.30">
    <property type="match status" value="1"/>
</dbReference>
<keyword evidence="11" id="KW-1185">Reference proteome</keyword>
<dbReference type="FunFam" id="1.25.40.10:FF:000007">
    <property type="entry name" value="Clathrin heavy chain"/>
    <property type="match status" value="1"/>
</dbReference>
<dbReference type="Pfam" id="PF09268">
    <property type="entry name" value="Clathrin-link"/>
    <property type="match status" value="1"/>
</dbReference>
<organism evidence="10 11">
    <name type="scientific">Nesospiza acunhae</name>
    <dbReference type="NCBI Taxonomy" id="381881"/>
    <lineage>
        <taxon>Eukaryota</taxon>
        <taxon>Metazoa</taxon>
        <taxon>Chordata</taxon>
        <taxon>Craniata</taxon>
        <taxon>Vertebrata</taxon>
        <taxon>Euteleostomi</taxon>
        <taxon>Archelosauria</taxon>
        <taxon>Archosauria</taxon>
        <taxon>Dinosauria</taxon>
        <taxon>Saurischia</taxon>
        <taxon>Theropoda</taxon>
        <taxon>Coelurosauria</taxon>
        <taxon>Aves</taxon>
        <taxon>Neognathae</taxon>
        <taxon>Neoaves</taxon>
        <taxon>Telluraves</taxon>
        <taxon>Australaves</taxon>
        <taxon>Passeriformes</taxon>
        <taxon>Thraupidae</taxon>
        <taxon>Nesospiza</taxon>
    </lineage>
</organism>
<dbReference type="Pfam" id="PF13838">
    <property type="entry name" value="Clathrin_H_link"/>
    <property type="match status" value="1"/>
</dbReference>
<dbReference type="GO" id="GO:0030130">
    <property type="term" value="C:clathrin coat of trans-Golgi network vesicle"/>
    <property type="evidence" value="ECO:0007669"/>
    <property type="project" value="InterPro"/>
</dbReference>
<keyword evidence="7" id="KW-0968">Cytoplasmic vesicle</keyword>
<dbReference type="GO" id="GO:0006898">
    <property type="term" value="P:receptor-mediated endocytosis"/>
    <property type="evidence" value="ECO:0007669"/>
    <property type="project" value="TreeGrafter"/>
</dbReference>
<gene>
    <name evidence="10" type="primary">Cltc_1</name>
    <name evidence="10" type="ORF">NESACU_R00635</name>
</gene>
<dbReference type="GO" id="GO:0045334">
    <property type="term" value="C:clathrin-coated endocytic vesicle"/>
    <property type="evidence" value="ECO:0007669"/>
    <property type="project" value="TreeGrafter"/>
</dbReference>
<feature type="repeat" description="CHCR" evidence="8">
    <location>
        <begin position="527"/>
        <end position="669"/>
    </location>
</feature>
<dbReference type="EMBL" id="VZSU01002857">
    <property type="protein sequence ID" value="NXA00979.1"/>
    <property type="molecule type" value="Genomic_DNA"/>
</dbReference>
<dbReference type="FunFam" id="1.25.40.10:FF:000009">
    <property type="entry name" value="Clathrin heavy chain"/>
    <property type="match status" value="1"/>
</dbReference>
<dbReference type="GO" id="GO:0006886">
    <property type="term" value="P:intracellular protein transport"/>
    <property type="evidence" value="ECO:0007669"/>
    <property type="project" value="UniProtKB-UniRule"/>
</dbReference>
<dbReference type="PROSITE" id="PS50236">
    <property type="entry name" value="CHCR"/>
    <property type="match status" value="3"/>
</dbReference>
<keyword evidence="4" id="KW-0677">Repeat</keyword>
<dbReference type="SUPFAM" id="SSF50989">
    <property type="entry name" value="Clathrin heavy-chain terminal domain"/>
    <property type="match status" value="1"/>
</dbReference>
<sequence>MEGESQPQKMFDRHASLAGCQIINYRTDEHQKWLLLIGISAQQNRVVGAMQLYSVDRKVSQPIEGHAAAFAEFKIEGNAKPSTLFCFAVRSPAGGKLHIIEVGQPATGNQPFVKKAVDVFFPPEAQTDFPVAMQVNSFTDELHSHFVVVFHSSCGKDGTPQYASCPFQVLSVCVEEDNIVNYATNVLQNPDLGLRMAIRSNLAGAEELFARKFNTLFAQGNYADAAKVAASAPKGILRTSDTIRKFQSVPAQPGQASPLLQYFGILLDQGQLNKFESLELCRPVLQQGRKQLLEKWLKEDKVGSIMTLAYICCLLAVDVYLRANVPNKVIQCFAETGQFQKIVLYAKKVGYTPDWIFLLRSVMRVSPEQGLQFSQMLVQDEEPLANINQIVDVFMEHSLLQQCTSFLLDALKNNRPAEGHLQTRLLEMNLIHAPQVADAILGNQMFTHYDRAHVAQLCEKAGLLQRALEHYTDLYDIKRAVVHTHLLNPEWLVNFFGSLSVEDSVECLRAMLSANIRQNLQLCVQVASKYHEQLGTQSLVELFESFKSYEGLFYFLGSIVNFSQDPDVHFKYIQAACKTGQIKEVERICRESNCYNPERVKNFLKEAKLTDQLPLIIVCDRFDFVHDLVLYLYRNNLQKYIEIYVQKVNPSRIPAVVGGLLDVDCSEDVIKNLIMVVRGQFSTDELVAEVEKRNRLKLLLPWLESRIHEGCEEPATHNALAKIYIDSNNNPERFLRENPYYDSRVVGKYCEKRDPHLACVAYERGQCDLELIKVS</sequence>
<evidence type="ECO:0000256" key="7">
    <source>
        <dbReference type="ARBA" id="ARBA00023329"/>
    </source>
</evidence>
<accession>A0A7K7S938</accession>
<dbReference type="InterPro" id="IPR016024">
    <property type="entry name" value="ARM-type_fold"/>
</dbReference>
<dbReference type="InterPro" id="IPR022365">
    <property type="entry name" value="Clathrin_H-chain_propeller_rpt"/>
</dbReference>
<dbReference type="GO" id="GO:0005198">
    <property type="term" value="F:structural molecule activity"/>
    <property type="evidence" value="ECO:0007669"/>
    <property type="project" value="InterPro"/>
</dbReference>
<feature type="repeat" description="CHCR" evidence="8">
    <location>
        <begin position="378"/>
        <end position="524"/>
    </location>
</feature>
<evidence type="ECO:0000256" key="2">
    <source>
        <dbReference type="ARBA" id="ARBA00004277"/>
    </source>
</evidence>
<dbReference type="Proteomes" id="UP000549091">
    <property type="component" value="Unassembled WGS sequence"/>
</dbReference>
<name>A0A7K7S938_9PASS</name>
<dbReference type="GO" id="GO:0032051">
    <property type="term" value="F:clathrin light chain binding"/>
    <property type="evidence" value="ECO:0007669"/>
    <property type="project" value="TreeGrafter"/>
</dbReference>
<evidence type="ECO:0000256" key="3">
    <source>
        <dbReference type="ARBA" id="ARBA00009535"/>
    </source>
</evidence>
<proteinExistence type="inferred from homology"/>
<dbReference type="GO" id="GO:0071439">
    <property type="term" value="C:clathrin complex"/>
    <property type="evidence" value="ECO:0007669"/>
    <property type="project" value="TreeGrafter"/>
</dbReference>
<dbReference type="Gene3D" id="1.25.40.10">
    <property type="entry name" value="Tetratricopeptide repeat domain"/>
    <property type="match status" value="1"/>
</dbReference>
<dbReference type="SUPFAM" id="SSF48371">
    <property type="entry name" value="ARM repeat"/>
    <property type="match status" value="3"/>
</dbReference>
<dbReference type="InterPro" id="IPR011990">
    <property type="entry name" value="TPR-like_helical_dom_sf"/>
</dbReference>
<dbReference type="Pfam" id="PF00637">
    <property type="entry name" value="Clathrin"/>
    <property type="match status" value="3"/>
</dbReference>
<dbReference type="InterPro" id="IPR015348">
    <property type="entry name" value="Clathrin_H-chain_linker_core"/>
</dbReference>
<dbReference type="GO" id="GO:0070062">
    <property type="term" value="C:extracellular exosome"/>
    <property type="evidence" value="ECO:0007669"/>
    <property type="project" value="TreeGrafter"/>
</dbReference>
<comment type="similarity">
    <text evidence="3">Belongs to the clathrin heavy chain family.</text>
</comment>
<evidence type="ECO:0000313" key="10">
    <source>
        <dbReference type="EMBL" id="NXA00979.1"/>
    </source>
</evidence>
<evidence type="ECO:0000256" key="1">
    <source>
        <dbReference type="ARBA" id="ARBA00004180"/>
    </source>
</evidence>
<evidence type="ECO:0000313" key="11">
    <source>
        <dbReference type="Proteomes" id="UP000549091"/>
    </source>
</evidence>
<dbReference type="InterPro" id="IPR012331">
    <property type="entry name" value="Clathrin_H-chain_linker"/>
</dbReference>
<dbReference type="AlphaFoldDB" id="A0A7K7S938"/>
<evidence type="ECO:0000256" key="6">
    <source>
        <dbReference type="ARBA" id="ARBA00023176"/>
    </source>
</evidence>
<evidence type="ECO:0000259" key="9">
    <source>
        <dbReference type="Pfam" id="PF09268"/>
    </source>
</evidence>
<comment type="subcellular location">
    <subcellularLocation>
        <location evidence="1">Cytoplasmic vesicle membrane</location>
        <topology evidence="1">Peripheral membrane protein</topology>
        <orientation evidence="1">Cytoplasmic side</orientation>
    </subcellularLocation>
    <subcellularLocation>
        <location evidence="2">Membrane</location>
        <location evidence="2">Coated pit</location>
        <topology evidence="2">Peripheral membrane protein</topology>
        <orientation evidence="2">Cytoplasmic side</orientation>
    </subcellularLocation>
</comment>
<keyword evidence="6" id="KW-0168">Coated pit</keyword>
<reference evidence="10 11" key="1">
    <citation type="submission" date="2019-09" db="EMBL/GenBank/DDBJ databases">
        <title>Bird 10,000 Genomes (B10K) Project - Family phase.</title>
        <authorList>
            <person name="Zhang G."/>
        </authorList>
    </citation>
    <scope>NUCLEOTIDE SEQUENCE [LARGE SCALE GENOMIC DNA]</scope>
    <source>
        <strain evidence="10">OUT-0053</strain>
        <tissue evidence="10">Muscle</tissue>
    </source>
</reference>
<feature type="non-terminal residue" evidence="10">
    <location>
        <position position="1"/>
    </location>
</feature>